<protein>
    <submittedName>
        <fullName evidence="4">DUF6542 domain-containing protein</fullName>
    </submittedName>
</protein>
<accession>A0ABV6VUM6</accession>
<evidence type="ECO:0000259" key="3">
    <source>
        <dbReference type="Pfam" id="PF20177"/>
    </source>
</evidence>
<feature type="transmembrane region" description="Helical" evidence="2">
    <location>
        <begin position="59"/>
        <end position="78"/>
    </location>
</feature>
<keyword evidence="2" id="KW-0472">Membrane</keyword>
<sequence>MPDARTTDRPGAATAPRRAAGVPGPARSPEPAPRAPEPRQAAGARTAPRPGPRSGGSSAPHRLTAVGGAVVTLGATLLGGAIDFWLFGGTGIVMGLAYIATCFQVAVRVRAADLAIAPVSGPIAFAATLLVMGAGPDHSVLGRIIGLATALALQAGWLFSGTAVSVLIVLARRIALNRARRRAAQ</sequence>
<keyword evidence="2" id="KW-0812">Transmembrane</keyword>
<evidence type="ECO:0000256" key="2">
    <source>
        <dbReference type="SAM" id="Phobius"/>
    </source>
</evidence>
<comment type="caution">
    <text evidence="4">The sequence shown here is derived from an EMBL/GenBank/DDBJ whole genome shotgun (WGS) entry which is preliminary data.</text>
</comment>
<organism evidence="4 5">
    <name type="scientific">Streptacidiphilus cavernicola</name>
    <dbReference type="NCBI Taxonomy" id="3342716"/>
    <lineage>
        <taxon>Bacteria</taxon>
        <taxon>Bacillati</taxon>
        <taxon>Actinomycetota</taxon>
        <taxon>Actinomycetes</taxon>
        <taxon>Kitasatosporales</taxon>
        <taxon>Streptomycetaceae</taxon>
        <taxon>Streptacidiphilus</taxon>
    </lineage>
</organism>
<gene>
    <name evidence="4" type="ORF">ACEZDE_12495</name>
</gene>
<dbReference type="Proteomes" id="UP001592531">
    <property type="component" value="Unassembled WGS sequence"/>
</dbReference>
<feature type="transmembrane region" description="Helical" evidence="2">
    <location>
        <begin position="84"/>
        <end position="107"/>
    </location>
</feature>
<keyword evidence="5" id="KW-1185">Reference proteome</keyword>
<feature type="compositionally biased region" description="Pro residues" evidence="1">
    <location>
        <begin position="26"/>
        <end position="35"/>
    </location>
</feature>
<feature type="transmembrane region" description="Helical" evidence="2">
    <location>
        <begin position="144"/>
        <end position="171"/>
    </location>
</feature>
<name>A0ABV6VUM6_9ACTN</name>
<dbReference type="Pfam" id="PF20177">
    <property type="entry name" value="DUF6542"/>
    <property type="match status" value="1"/>
</dbReference>
<dbReference type="EMBL" id="JBHFAB010000007">
    <property type="protein sequence ID" value="MFC1417466.1"/>
    <property type="molecule type" value="Genomic_DNA"/>
</dbReference>
<feature type="transmembrane region" description="Helical" evidence="2">
    <location>
        <begin position="114"/>
        <end position="132"/>
    </location>
</feature>
<proteinExistence type="predicted"/>
<evidence type="ECO:0000313" key="4">
    <source>
        <dbReference type="EMBL" id="MFC1417466.1"/>
    </source>
</evidence>
<dbReference type="InterPro" id="IPR046672">
    <property type="entry name" value="DUF6542"/>
</dbReference>
<feature type="compositionally biased region" description="Low complexity" evidence="1">
    <location>
        <begin position="38"/>
        <end position="48"/>
    </location>
</feature>
<feature type="domain" description="DUF6542" evidence="3">
    <location>
        <begin position="62"/>
        <end position="177"/>
    </location>
</feature>
<keyword evidence="2" id="KW-1133">Transmembrane helix</keyword>
<reference evidence="4 5" key="1">
    <citation type="submission" date="2024-09" db="EMBL/GenBank/DDBJ databases">
        <authorList>
            <person name="Lee S.D."/>
        </authorList>
    </citation>
    <scope>NUCLEOTIDE SEQUENCE [LARGE SCALE GENOMIC DNA]</scope>
    <source>
        <strain evidence="4 5">N8-3</strain>
    </source>
</reference>
<feature type="compositionally biased region" description="Low complexity" evidence="1">
    <location>
        <begin position="9"/>
        <end position="25"/>
    </location>
</feature>
<evidence type="ECO:0000256" key="1">
    <source>
        <dbReference type="SAM" id="MobiDB-lite"/>
    </source>
</evidence>
<evidence type="ECO:0000313" key="5">
    <source>
        <dbReference type="Proteomes" id="UP001592531"/>
    </source>
</evidence>
<dbReference type="RefSeq" id="WP_380535590.1">
    <property type="nucleotide sequence ID" value="NZ_JBHFAB010000007.1"/>
</dbReference>
<feature type="region of interest" description="Disordered" evidence="1">
    <location>
        <begin position="1"/>
        <end position="61"/>
    </location>
</feature>